<proteinExistence type="predicted"/>
<name>A0A8S5TKX2_9CAUD</name>
<keyword evidence="1" id="KW-0540">Nuclease</keyword>
<accession>A0A8S5TKX2</accession>
<keyword evidence="1" id="KW-0378">Hydrolase</keyword>
<dbReference type="InterPro" id="IPR036844">
    <property type="entry name" value="Hint_dom_sf"/>
</dbReference>
<organism evidence="1">
    <name type="scientific">Podoviridae sp. ctz6O13</name>
    <dbReference type="NCBI Taxonomy" id="2827757"/>
    <lineage>
        <taxon>Viruses</taxon>
        <taxon>Duplodnaviria</taxon>
        <taxon>Heunggongvirae</taxon>
        <taxon>Uroviricota</taxon>
        <taxon>Caudoviricetes</taxon>
    </lineage>
</organism>
<dbReference type="SUPFAM" id="SSF51294">
    <property type="entry name" value="Hedgehog/intein (Hint) domain"/>
    <property type="match status" value="1"/>
</dbReference>
<dbReference type="GO" id="GO:0004527">
    <property type="term" value="F:exonuclease activity"/>
    <property type="evidence" value="ECO:0007669"/>
    <property type="project" value="UniProtKB-KW"/>
</dbReference>
<protein>
    <submittedName>
        <fullName evidence="1">Exonuclease V</fullName>
    </submittedName>
</protein>
<evidence type="ECO:0000313" key="1">
    <source>
        <dbReference type="EMBL" id="DAF63647.1"/>
    </source>
</evidence>
<dbReference type="EMBL" id="BK032843">
    <property type="protein sequence ID" value="DAF63647.1"/>
    <property type="molecule type" value="Genomic_DNA"/>
</dbReference>
<reference evidence="1" key="1">
    <citation type="journal article" date="2021" name="Proc. Natl. Acad. Sci. U.S.A.">
        <title>A Catalog of Tens of Thousands of Viruses from Human Metagenomes Reveals Hidden Associations with Chronic Diseases.</title>
        <authorList>
            <person name="Tisza M.J."/>
            <person name="Buck C.B."/>
        </authorList>
    </citation>
    <scope>NUCLEOTIDE SEQUENCE</scope>
    <source>
        <strain evidence="1">Ctz6O13</strain>
    </source>
</reference>
<keyword evidence="1" id="KW-0269">Exonuclease</keyword>
<sequence>MTMNMNIDKRNGDICFNEQSHVYFNLKEPDRKYVSVTTLLHKFEPPFDKEFWSAYKALQKIMQPDYWKLAGKELLAKKSFDDKFLAAYEVDVKDLNAVQQAILDDWQRENHASTERGSKIHSDLEHSFYRQKTDISLQKYGVGGRFVCDEGRTELDLENGIYPEYLIHYDSPDGKIHLAGQIDLLVRDGNSFSIIDWKGLPLDTPIPTETGWTTMGDVKEGDKVFDRDGNVCTVTHKSEVHINPCFKILFTTGESIVADEDHRWVVSLLPDIARTSIVMTTKEISKYLERHPEVELVIEDCKPLQLEEKELPADYIDYDLVLRGSYQQRWDALMKIFKECITLRGDVYVIPKMDYSDQAEELLCTFGIQTHRLADGAVEFRTDLFPFLTDMRSLPGLGYRTIQSVERVDIVPTQCIEVDSPSHTYLCTRMFLVTHNTNKQIKQKSYFDKKTKTSERLRYPLNTLDNCNYSIYNMQLSTYAWMLQQQHPEWECKELVLVHFDHNNNMTTYKMEYLKDNVERVMNWWKKEAVLEMHRAKNKRIEY</sequence>